<reference evidence="2 3" key="1">
    <citation type="submission" date="2019-07" db="EMBL/GenBank/DDBJ databases">
        <title>Aquicoccus porphyridii gen. nov., sp. nov., isolated from a small marine red alga, Porphyridium marinum.</title>
        <authorList>
            <person name="Liu L."/>
        </authorList>
    </citation>
    <scope>NUCLEOTIDE SEQUENCE [LARGE SCALE GENOMIC DNA]</scope>
    <source>
        <strain evidence="2 3">L1 8-17</strain>
    </source>
</reference>
<feature type="signal peptide" evidence="1">
    <location>
        <begin position="1"/>
        <end position="19"/>
    </location>
</feature>
<evidence type="ECO:0000256" key="1">
    <source>
        <dbReference type="SAM" id="SignalP"/>
    </source>
</evidence>
<dbReference type="PROSITE" id="PS51257">
    <property type="entry name" value="PROKAR_LIPOPROTEIN"/>
    <property type="match status" value="1"/>
</dbReference>
<keyword evidence="1" id="KW-0732">Signal</keyword>
<sequence length="169" mass="18133">MRTSIILLLTATLTLSACGAVRDSQINPFNWFGGSRAESLPATENTNPLIPERSGVFARRPEAPYAGVPVAVIDDLTIERSPGGAIIRVRGTAAKQGAHEVRLVKEDDESDASTLTYTLKAQFPQGSRRVGPATSRELTAARFVTSNDLAGIRTIRVKGAQNARSSSRR</sequence>
<dbReference type="Proteomes" id="UP000325291">
    <property type="component" value="Unassembled WGS sequence"/>
</dbReference>
<proteinExistence type="predicted"/>
<evidence type="ECO:0000313" key="3">
    <source>
        <dbReference type="Proteomes" id="UP000325291"/>
    </source>
</evidence>
<gene>
    <name evidence="2" type="ORF">FLO80_00760</name>
</gene>
<organism evidence="2 3">
    <name type="scientific">Aquicoccus porphyridii</name>
    <dbReference type="NCBI Taxonomy" id="1852029"/>
    <lineage>
        <taxon>Bacteria</taxon>
        <taxon>Pseudomonadati</taxon>
        <taxon>Pseudomonadota</taxon>
        <taxon>Alphaproteobacteria</taxon>
        <taxon>Rhodobacterales</taxon>
        <taxon>Paracoccaceae</taxon>
        <taxon>Aquicoccus</taxon>
    </lineage>
</organism>
<name>A0A5A9ZU66_9RHOB</name>
<dbReference type="EMBL" id="VINQ01000001">
    <property type="protein sequence ID" value="KAA0920740.1"/>
    <property type="molecule type" value="Genomic_DNA"/>
</dbReference>
<keyword evidence="3" id="KW-1185">Reference proteome</keyword>
<protein>
    <recommendedName>
        <fullName evidence="4">Lipoprotein</fullName>
    </recommendedName>
</protein>
<comment type="caution">
    <text evidence="2">The sequence shown here is derived from an EMBL/GenBank/DDBJ whole genome shotgun (WGS) entry which is preliminary data.</text>
</comment>
<dbReference type="RefSeq" id="WP_111362227.1">
    <property type="nucleotide sequence ID" value="NZ_VINQ01000001.1"/>
</dbReference>
<feature type="chain" id="PRO_5022957121" description="Lipoprotein" evidence="1">
    <location>
        <begin position="20"/>
        <end position="169"/>
    </location>
</feature>
<dbReference type="AlphaFoldDB" id="A0A5A9ZU66"/>
<evidence type="ECO:0008006" key="4">
    <source>
        <dbReference type="Google" id="ProtNLM"/>
    </source>
</evidence>
<evidence type="ECO:0000313" key="2">
    <source>
        <dbReference type="EMBL" id="KAA0920740.1"/>
    </source>
</evidence>
<accession>A0A5A9ZU66</accession>